<dbReference type="Proteomes" id="UP000649573">
    <property type="component" value="Unassembled WGS sequence"/>
</dbReference>
<feature type="chain" id="PRO_5047321179" description="Neocarzinostatin family protein" evidence="1">
    <location>
        <begin position="30"/>
        <end position="144"/>
    </location>
</feature>
<proteinExistence type="predicted"/>
<name>A0ABQ2V8S6_9PSEU</name>
<keyword evidence="1" id="KW-0732">Signal</keyword>
<reference evidence="3" key="1">
    <citation type="journal article" date="2019" name="Int. J. Syst. Evol. Microbiol.">
        <title>The Global Catalogue of Microorganisms (GCM) 10K type strain sequencing project: providing services to taxonomists for standard genome sequencing and annotation.</title>
        <authorList>
            <consortium name="The Broad Institute Genomics Platform"/>
            <consortium name="The Broad Institute Genome Sequencing Center for Infectious Disease"/>
            <person name="Wu L."/>
            <person name="Ma J."/>
        </authorList>
    </citation>
    <scope>NUCLEOTIDE SEQUENCE [LARGE SCALE GENOMIC DNA]</scope>
    <source>
        <strain evidence="3">JCM 3296</strain>
    </source>
</reference>
<evidence type="ECO:0000313" key="2">
    <source>
        <dbReference type="EMBL" id="GGU74638.1"/>
    </source>
</evidence>
<comment type="caution">
    <text evidence="2">The sequence shown here is derived from an EMBL/GenBank/DDBJ whole genome shotgun (WGS) entry which is preliminary data.</text>
</comment>
<evidence type="ECO:0000256" key="1">
    <source>
        <dbReference type="SAM" id="SignalP"/>
    </source>
</evidence>
<protein>
    <recommendedName>
        <fullName evidence="4">Neocarzinostatin family protein</fullName>
    </recommendedName>
</protein>
<evidence type="ECO:0008006" key="4">
    <source>
        <dbReference type="Google" id="ProtNLM"/>
    </source>
</evidence>
<organism evidence="2 3">
    <name type="scientific">Lentzea flava</name>
    <dbReference type="NCBI Taxonomy" id="103732"/>
    <lineage>
        <taxon>Bacteria</taxon>
        <taxon>Bacillati</taxon>
        <taxon>Actinomycetota</taxon>
        <taxon>Actinomycetes</taxon>
        <taxon>Pseudonocardiales</taxon>
        <taxon>Pseudonocardiaceae</taxon>
        <taxon>Lentzea</taxon>
    </lineage>
</organism>
<gene>
    <name evidence="2" type="ORF">GCM10010178_77520</name>
</gene>
<feature type="signal peptide" evidence="1">
    <location>
        <begin position="1"/>
        <end position="29"/>
    </location>
</feature>
<dbReference type="RefSeq" id="WP_189258770.1">
    <property type="nucleotide sequence ID" value="NZ_BMRE01000056.1"/>
</dbReference>
<accession>A0ABQ2V8S6</accession>
<evidence type="ECO:0000313" key="3">
    <source>
        <dbReference type="Proteomes" id="UP000649573"/>
    </source>
</evidence>
<keyword evidence="3" id="KW-1185">Reference proteome</keyword>
<sequence>MMKFSGGKTLAVAAVAGGALLASIAPVMASVSAESPSLALIRVEPDAKIKTWGAAIEVQVTYACPKTYLPSTGYVYVNVSQNVFGRIASGNASKTVNCTGGFETTTVTVAAQNLAFWPGKAFVKADVSAYPHAATDEREIKLSY</sequence>
<dbReference type="EMBL" id="BMRE01000056">
    <property type="protein sequence ID" value="GGU74638.1"/>
    <property type="molecule type" value="Genomic_DNA"/>
</dbReference>